<keyword evidence="4" id="KW-0964">Secreted</keyword>
<dbReference type="InterPro" id="IPR003599">
    <property type="entry name" value="Ig_sub"/>
</dbReference>
<dbReference type="Gene3D" id="2.60.40.10">
    <property type="entry name" value="Immunoglobulins"/>
    <property type="match status" value="4"/>
</dbReference>
<dbReference type="EMBL" id="JBHSCZ010000002">
    <property type="protein sequence ID" value="MFC4263344.1"/>
    <property type="molecule type" value="Genomic_DNA"/>
</dbReference>
<dbReference type="InterPro" id="IPR046450">
    <property type="entry name" value="PA_dom_sf"/>
</dbReference>
<keyword evidence="5" id="KW-0645">Protease</keyword>
<evidence type="ECO:0000256" key="8">
    <source>
        <dbReference type="ARBA" id="ARBA00022833"/>
    </source>
</evidence>
<evidence type="ECO:0000256" key="7">
    <source>
        <dbReference type="ARBA" id="ARBA00022801"/>
    </source>
</evidence>
<keyword evidence="14" id="KW-1185">Reference proteome</keyword>
<dbReference type="SUPFAM" id="SSF55486">
    <property type="entry name" value="Metalloproteases ('zincins'), catalytic domain"/>
    <property type="match status" value="1"/>
</dbReference>
<evidence type="ECO:0000256" key="10">
    <source>
        <dbReference type="ARBA" id="ARBA00023145"/>
    </source>
</evidence>
<dbReference type="PANTHER" id="PTHR33478:SF1">
    <property type="entry name" value="EXTRACELLULAR METALLOPROTEINASE MEP"/>
    <property type="match status" value="1"/>
</dbReference>
<protein>
    <submittedName>
        <fullName evidence="13">M36 family metallopeptidase</fullName>
    </submittedName>
</protein>
<evidence type="ECO:0000256" key="6">
    <source>
        <dbReference type="ARBA" id="ARBA00022723"/>
    </source>
</evidence>
<dbReference type="PANTHER" id="PTHR33478">
    <property type="entry name" value="EXTRACELLULAR METALLOPROTEINASE MEP"/>
    <property type="match status" value="1"/>
</dbReference>
<feature type="domain" description="Immunoglobulin" evidence="12">
    <location>
        <begin position="1385"/>
        <end position="1469"/>
    </location>
</feature>
<comment type="similarity">
    <text evidence="3">Belongs to the peptidase M36 family.</text>
</comment>
<evidence type="ECO:0000313" key="14">
    <source>
        <dbReference type="Proteomes" id="UP001595907"/>
    </source>
</evidence>
<sequence length="1830" mass="188887">MKKIYLAFLSFLMMMGSMAQKADQAIALDLITKHSAAVGLEKMKQTDYFVSSSYESDGIRLVYVQQSLYGLPIFNQIKTLSFKNDQVASAAGAFIIDAEKIASQKSATPALKPLDAIGFAFTDQKLAVPTLVPQMVTATSFNYGKPLSVTENVIGDLKWFPVEKMGKIVSLNLVWDVFVAPKGTDNEWHILVDAANGKILYKYNQVVSEGWDLKHAKNPLAKQNLRNTASSKYSFAPGSPSVVFGANYLVIPYPAESPIHPGGTAAVRSNPWTNAPGNASTLGWHSDGTNDYTITRGNNAWATEDQANSNQNTGLTASSSTINDPLNFNFPPNYTQDPRTPAFQQFAITNLFYWNNIVHDISYQYGFTEPAGNFQRNNLSRGGAGNDDVIALAQSGAGGPIGNNANFSTPADGSRPRMRMYLFDAVPTTLVTVNAPSSIAGNYQAVEGNFSTTNQLAVTGPKTGQVIWFDDDGGFNHEACGGSLTPLAGKIALINRGNCNFTVKVAAAQAAGAIAVIMVNNVATAPIIMGGGPDNTITIPAVMISQANGAILAAQIANNLNVTINGNPGVVLDGDLDNGVIAHEYTHGISNRLTGGPTNISCLNNAEQGGEGWSDYFGLMVTTDWATTPLTDGPRARPIGNYVTGQSASTGVGIRLYPYSTNLTTNPLTYANMGTGTVGTEVHNIGEILCVTLWEMTWAIIAQENSINPNLYNYTATGNGGNSIALKLVLEGMKLQPCSPGYVDVRNAILAADRNLYCGKHACAIWTAFAKRGLGFGASQGSANSATDQTASTTLPPAPTVATQPIDVTVAAGANATFTANAGADVNLIYQWQVSTNGGTTWTNIDCSIASTLTLNAVTGSMNGYKYRAIVSIGCATTTTSVATLTVTGGATAPTFSTQPSNVTACAGTTATFTAAATGTGVTYAWEVSTNGGTTWAPVTPAATTTTLTLTNVTVGMNNNRYRLVATNTVGSTTSNAGILTVNAVPNAPTVSTPITYCQGATAVALTATGNSLLWYTTATGGTGSTTAPIPSTSTAGSTTFYVSQTVNGCESPRASIVVTVNAAPAAPTVTTPVAYCQNATATPLTATGTSLLWYTTATGGTGSATAPTPSTATVGSTTFYVSQTVAGCESPRASIVVNVTATTPAPTVTSPVTYCQNATATPLTATGTGLLWYTAATGGTGSTTAPTPSTTTVGSTTFYVSQTTSCGEGPRASIVVNVTAPPAAPTVSLPLTYCQGATAPSLTATGSNLLWYTTATGGTGSATAPVPSTATIGSITYYVSQTVGCESPRASITVNTVAVPAAPTASSPVTYCQGATATALTATGSNLLWYTTATGGTGSATAPTPSTTTVGSTTFYVSQTTTCESPRTAIVVNVTAATSITSQPAAVVTCSGANATFTVAATGTNVTYQWQSATSCAGTFTNIAGANAATYTVNNVTTAMSGTAYRVIVSGTCAPTSVTSTCVTLTVNAATTITTQPTDITRCTGTAATFTAAAVGGTISYQWQVSTDGGTTWTNIAGETNATYTIASVTAAMANNRYRALISSSCAANTPTNAAILTVQSAPSITTQPADITSCTTTATFNVVATGTGIVYQWQLSTDGGTTYTNISGANSATLVIPNLTAAMANYKYRVVVSTTSCGTVTSNSVTARVGLPPVIVLTASPTTAFNPSIQGGLYTTVSPVGNYTYQWTLNGQVLTGITATSITKANGLLNDFGTYQVRVTDAVSGCFGLSNSVTITDIANQRDQLFISPNPTQGLVRISYYSSVTTPQQRIITVYDAKGARVMSKNFTVAGRYGTMELDLSRMNQGTYTIMLSDASGKKIVSDKVIKY</sequence>
<organism evidence="13 14">
    <name type="scientific">Ferruginibacter yonginensis</name>
    <dbReference type="NCBI Taxonomy" id="1310416"/>
    <lineage>
        <taxon>Bacteria</taxon>
        <taxon>Pseudomonadati</taxon>
        <taxon>Bacteroidota</taxon>
        <taxon>Chitinophagia</taxon>
        <taxon>Chitinophagales</taxon>
        <taxon>Chitinophagaceae</taxon>
        <taxon>Ferruginibacter</taxon>
    </lineage>
</organism>
<dbReference type="SUPFAM" id="SSF52025">
    <property type="entry name" value="PA domain"/>
    <property type="match status" value="1"/>
</dbReference>
<evidence type="ECO:0000256" key="4">
    <source>
        <dbReference type="ARBA" id="ARBA00022525"/>
    </source>
</evidence>
<feature type="signal peptide" evidence="11">
    <location>
        <begin position="1"/>
        <end position="21"/>
    </location>
</feature>
<feature type="domain" description="Immunoglobulin" evidence="12">
    <location>
        <begin position="900"/>
        <end position="983"/>
    </location>
</feature>
<feature type="domain" description="Immunoglobulin" evidence="12">
    <location>
        <begin position="805"/>
        <end position="888"/>
    </location>
</feature>
<proteinExistence type="inferred from homology"/>
<dbReference type="CDD" id="cd09596">
    <property type="entry name" value="M36"/>
    <property type="match status" value="1"/>
</dbReference>
<dbReference type="Gene3D" id="3.50.30.30">
    <property type="match status" value="1"/>
</dbReference>
<reference evidence="14" key="1">
    <citation type="journal article" date="2019" name="Int. J. Syst. Evol. Microbiol.">
        <title>The Global Catalogue of Microorganisms (GCM) 10K type strain sequencing project: providing services to taxonomists for standard genome sequencing and annotation.</title>
        <authorList>
            <consortium name="The Broad Institute Genomics Platform"/>
            <consortium name="The Broad Institute Genome Sequencing Center for Infectious Disease"/>
            <person name="Wu L."/>
            <person name="Ma J."/>
        </authorList>
    </citation>
    <scope>NUCLEOTIDE SEQUENCE [LARGE SCALE GENOMIC DNA]</scope>
    <source>
        <strain evidence="14">CECT 8289</strain>
    </source>
</reference>
<evidence type="ECO:0000259" key="12">
    <source>
        <dbReference type="SMART" id="SM00409"/>
    </source>
</evidence>
<gene>
    <name evidence="13" type="ORF">ACFOWM_10670</name>
</gene>
<dbReference type="Pfam" id="PF02225">
    <property type="entry name" value="PA"/>
    <property type="match status" value="1"/>
</dbReference>
<comment type="cofactor">
    <cofactor evidence="1">
        <name>Zn(2+)</name>
        <dbReference type="ChEBI" id="CHEBI:29105"/>
    </cofactor>
</comment>
<evidence type="ECO:0000256" key="3">
    <source>
        <dbReference type="ARBA" id="ARBA00006006"/>
    </source>
</evidence>
<dbReference type="InterPro" id="IPR036179">
    <property type="entry name" value="Ig-like_dom_sf"/>
</dbReference>
<dbReference type="NCBIfam" id="TIGR04183">
    <property type="entry name" value="Por_Secre_tail"/>
    <property type="match status" value="1"/>
</dbReference>
<feature type="chain" id="PRO_5046320489" evidence="11">
    <location>
        <begin position="22"/>
        <end position="1830"/>
    </location>
</feature>
<dbReference type="Gene3D" id="3.10.170.10">
    <property type="match status" value="1"/>
</dbReference>
<dbReference type="InterPro" id="IPR026444">
    <property type="entry name" value="Secre_tail"/>
</dbReference>
<evidence type="ECO:0000256" key="9">
    <source>
        <dbReference type="ARBA" id="ARBA00023049"/>
    </source>
</evidence>
<keyword evidence="6" id="KW-0479">Metal-binding</keyword>
<keyword evidence="7" id="KW-0378">Hydrolase</keyword>
<dbReference type="InterPro" id="IPR003137">
    <property type="entry name" value="PA_domain"/>
</dbReference>
<dbReference type="CDD" id="cd04818">
    <property type="entry name" value="PA_subtilisin_1"/>
    <property type="match status" value="1"/>
</dbReference>
<evidence type="ECO:0000256" key="11">
    <source>
        <dbReference type="SAM" id="SignalP"/>
    </source>
</evidence>
<dbReference type="SMART" id="SM00409">
    <property type="entry name" value="IG"/>
    <property type="match status" value="4"/>
</dbReference>
<dbReference type="InterPro" id="IPR044023">
    <property type="entry name" value="Ig_7"/>
</dbReference>
<name>A0ABV8QWD5_9BACT</name>
<dbReference type="InterPro" id="IPR027268">
    <property type="entry name" value="Peptidase_M4/M1_CTD_sf"/>
</dbReference>
<dbReference type="RefSeq" id="WP_379709772.1">
    <property type="nucleotide sequence ID" value="NZ_JBHSCZ010000002.1"/>
</dbReference>
<comment type="subcellular location">
    <subcellularLocation>
        <location evidence="2">Secreted</location>
    </subcellularLocation>
</comment>
<keyword evidence="9" id="KW-0482">Metalloprotease</keyword>
<dbReference type="Pfam" id="PF18962">
    <property type="entry name" value="Por_Secre_tail"/>
    <property type="match status" value="1"/>
</dbReference>
<evidence type="ECO:0000256" key="2">
    <source>
        <dbReference type="ARBA" id="ARBA00004613"/>
    </source>
</evidence>
<keyword evidence="8" id="KW-0862">Zinc</keyword>
<evidence type="ECO:0000313" key="13">
    <source>
        <dbReference type="EMBL" id="MFC4263344.1"/>
    </source>
</evidence>
<keyword evidence="11" id="KW-0732">Signal</keyword>
<dbReference type="SUPFAM" id="SSF48726">
    <property type="entry name" value="Immunoglobulin"/>
    <property type="match status" value="2"/>
</dbReference>
<dbReference type="Pfam" id="PF19081">
    <property type="entry name" value="Ig_7"/>
    <property type="match status" value="5"/>
</dbReference>
<dbReference type="InterPro" id="IPR050371">
    <property type="entry name" value="Fungal_virulence_M36"/>
</dbReference>
<dbReference type="Gene3D" id="1.10.390.10">
    <property type="entry name" value="Neutral Protease Domain 2"/>
    <property type="match status" value="1"/>
</dbReference>
<dbReference type="Pfam" id="PF02128">
    <property type="entry name" value="Peptidase_M36"/>
    <property type="match status" value="1"/>
</dbReference>
<dbReference type="InterPro" id="IPR001842">
    <property type="entry name" value="Peptidase_M36"/>
</dbReference>
<comment type="caution">
    <text evidence="13">The sequence shown here is derived from an EMBL/GenBank/DDBJ whole genome shotgun (WGS) entry which is preliminary data.</text>
</comment>
<dbReference type="InterPro" id="IPR013783">
    <property type="entry name" value="Ig-like_fold"/>
</dbReference>
<dbReference type="Proteomes" id="UP001595907">
    <property type="component" value="Unassembled WGS sequence"/>
</dbReference>
<evidence type="ECO:0000256" key="1">
    <source>
        <dbReference type="ARBA" id="ARBA00001947"/>
    </source>
</evidence>
<keyword evidence="10" id="KW-0865">Zymogen</keyword>
<accession>A0ABV8QWD5</accession>
<feature type="domain" description="Immunoglobulin" evidence="12">
    <location>
        <begin position="1569"/>
        <end position="1652"/>
    </location>
</feature>
<evidence type="ECO:0000256" key="5">
    <source>
        <dbReference type="ARBA" id="ARBA00022670"/>
    </source>
</evidence>